<dbReference type="Gene3D" id="3.40.640.10">
    <property type="entry name" value="Type I PLP-dependent aspartate aminotransferase-like (Major domain)"/>
    <property type="match status" value="1"/>
</dbReference>
<evidence type="ECO:0000256" key="2">
    <source>
        <dbReference type="SAM" id="Phobius"/>
    </source>
</evidence>
<keyword evidence="2" id="KW-0812">Transmembrane</keyword>
<feature type="transmembrane region" description="Helical" evidence="2">
    <location>
        <begin position="9"/>
        <end position="28"/>
    </location>
</feature>
<dbReference type="PANTHER" id="PTHR14237:SF80">
    <property type="entry name" value="MOLYBDENUM COFACTOR SULFURASE"/>
    <property type="match status" value="1"/>
</dbReference>
<evidence type="ECO:0000256" key="1">
    <source>
        <dbReference type="SAM" id="MobiDB-lite"/>
    </source>
</evidence>
<organism evidence="4 5">
    <name type="scientific">Anaeramoeba flamelloides</name>
    <dbReference type="NCBI Taxonomy" id="1746091"/>
    <lineage>
        <taxon>Eukaryota</taxon>
        <taxon>Metamonada</taxon>
        <taxon>Anaeramoebidae</taxon>
        <taxon>Anaeramoeba</taxon>
    </lineage>
</organism>
<protein>
    <submittedName>
        <fullName evidence="4">Molybdenum cofactor sulfurase</fullName>
    </submittedName>
</protein>
<feature type="compositionally biased region" description="Basic and acidic residues" evidence="1">
    <location>
        <begin position="228"/>
        <end position="244"/>
    </location>
</feature>
<reference evidence="4" key="1">
    <citation type="submission" date="2022-08" db="EMBL/GenBank/DDBJ databases">
        <title>Novel sulfate-reducing endosymbionts in the free-living metamonad Anaeramoeba.</title>
        <authorList>
            <person name="Jerlstrom-Hultqvist J."/>
            <person name="Cepicka I."/>
            <person name="Gallot-Lavallee L."/>
            <person name="Salas-Leiva D."/>
            <person name="Curtis B.A."/>
            <person name="Zahonova K."/>
            <person name="Pipaliya S."/>
            <person name="Dacks J."/>
            <person name="Roger A.J."/>
        </authorList>
    </citation>
    <scope>NUCLEOTIDE SEQUENCE</scope>
    <source>
        <strain evidence="4">Schooner1</strain>
    </source>
</reference>
<dbReference type="Proteomes" id="UP001150062">
    <property type="component" value="Unassembled WGS sequence"/>
</dbReference>
<keyword evidence="2" id="KW-0472">Membrane</keyword>
<evidence type="ECO:0000313" key="5">
    <source>
        <dbReference type="Proteomes" id="UP001150062"/>
    </source>
</evidence>
<evidence type="ECO:0000259" key="3">
    <source>
        <dbReference type="Pfam" id="PF00266"/>
    </source>
</evidence>
<comment type="caution">
    <text evidence="4">The sequence shown here is derived from an EMBL/GenBank/DDBJ whole genome shotgun (WGS) entry which is preliminary data.</text>
</comment>
<dbReference type="EMBL" id="JAOAOG010000131">
    <property type="protein sequence ID" value="KAJ6246693.1"/>
    <property type="molecule type" value="Genomic_DNA"/>
</dbReference>
<name>A0ABQ8YQ10_9EUKA</name>
<feature type="domain" description="Aminotransferase class V" evidence="3">
    <location>
        <begin position="101"/>
        <end position="201"/>
    </location>
</feature>
<accession>A0ABQ8YQ10</accession>
<gene>
    <name evidence="4" type="ORF">M0813_01943</name>
</gene>
<dbReference type="InterPro" id="IPR015421">
    <property type="entry name" value="PyrdxlP-dep_Trfase_major"/>
</dbReference>
<dbReference type="Gene3D" id="3.90.1150.10">
    <property type="entry name" value="Aspartate Aminotransferase, domain 1"/>
    <property type="match status" value="1"/>
</dbReference>
<dbReference type="SUPFAM" id="SSF53383">
    <property type="entry name" value="PLP-dependent transferases"/>
    <property type="match status" value="1"/>
</dbReference>
<dbReference type="Pfam" id="PF00266">
    <property type="entry name" value="Aminotran_5"/>
    <property type="match status" value="2"/>
</dbReference>
<dbReference type="InterPro" id="IPR015424">
    <property type="entry name" value="PyrdxlP-dep_Trfase"/>
</dbReference>
<dbReference type="InterPro" id="IPR015422">
    <property type="entry name" value="PyrdxlP-dep_Trfase_small"/>
</dbReference>
<proteinExistence type="predicted"/>
<evidence type="ECO:0000313" key="4">
    <source>
        <dbReference type="EMBL" id="KAJ6246693.1"/>
    </source>
</evidence>
<feature type="region of interest" description="Disordered" evidence="1">
    <location>
        <begin position="228"/>
        <end position="251"/>
    </location>
</feature>
<keyword evidence="5" id="KW-1185">Reference proteome</keyword>
<dbReference type="InterPro" id="IPR000192">
    <property type="entry name" value="Aminotrans_V_dom"/>
</dbReference>
<feature type="domain" description="Aminotransferase class V" evidence="3">
    <location>
        <begin position="243"/>
        <end position="418"/>
    </location>
</feature>
<dbReference type="PANTHER" id="PTHR14237">
    <property type="entry name" value="MOLYBDOPTERIN COFACTOR SULFURASE MOSC"/>
    <property type="match status" value="1"/>
</dbReference>
<keyword evidence="2" id="KW-1133">Transmembrane helix</keyword>
<sequence>MGHKKKQKHVFAGLLAIFLLIAITYFLLTKSPSLSNNEVGMIFSEGKRTKEAIELALKRSRLYSESREKQYIQAHGSDYGYSQGKLKEINDEEHFHLQNKVYLDYTGAAPYPISILKQSYSDFSKHFYANAHSRSQPSLKTKDLIEKFRSKLLEYFNTNPSQYSVVFTSGTTQALKLVGETFPFSRDSKFAYLNQNHNSVIGIREYALLKQSSFLSLKEEGVQQFIKDEKENWNENENKNKNENGEGEEEEEEEEVTFNLFAYPAESNFDGSKYDLNWIKDFQSIKSKNWLVLLDAAAYLPSNKLDLGKYPADFVTLSFYKMFGYPTGLGALIINNDIVHLLQKSYFGGGTVVLVSDCSTFCVRHPNPSTKFEDGTLPFLDIIAAKYGLQFIENLGIDHISKHIYYLGKYLVEELLKFKWGNGNPVVEIYGKWDLQQDNNFNKQDNTFIKQDNNFNKQGGIVAFNILNPKRNYLNFNDVQETLESEGINLRTGCNCNPGACTQYFDINENDLQEAAEEKESCGDDIVFINNKPLGAIRASLGYGTTFEHVDYLIQVIKMKFVEKEQDFTFL</sequence>